<comment type="caution">
    <text evidence="2">The sequence shown here is derived from an EMBL/GenBank/DDBJ whole genome shotgun (WGS) entry which is preliminary data.</text>
</comment>
<evidence type="ECO:0000313" key="2">
    <source>
        <dbReference type="EMBL" id="PIR41389.1"/>
    </source>
</evidence>
<proteinExistence type="predicted"/>
<dbReference type="InterPro" id="IPR038720">
    <property type="entry name" value="YprB_RNase_H-like_dom"/>
</dbReference>
<dbReference type="InterPro" id="IPR019993">
    <property type="entry name" value="RecB_nuclease_TM0106_put"/>
</dbReference>
<evidence type="ECO:0000313" key="3">
    <source>
        <dbReference type="Proteomes" id="UP000230232"/>
    </source>
</evidence>
<dbReference type="EMBL" id="PCXO01000005">
    <property type="protein sequence ID" value="PIR41389.1"/>
    <property type="molecule type" value="Genomic_DNA"/>
</dbReference>
<name>A0A2H0R4E0_9BACT</name>
<organism evidence="2 3">
    <name type="scientific">Candidatus Yanofskybacteria bacterium CG10_big_fil_rev_8_21_14_0_10_46_23</name>
    <dbReference type="NCBI Taxonomy" id="1975098"/>
    <lineage>
        <taxon>Bacteria</taxon>
        <taxon>Candidatus Yanofskyibacteriota</taxon>
    </lineage>
</organism>
<accession>A0A2H0R4E0</accession>
<dbReference type="Proteomes" id="UP000230232">
    <property type="component" value="Unassembled WGS sequence"/>
</dbReference>
<dbReference type="Pfam" id="PF13482">
    <property type="entry name" value="RNase_H_2"/>
    <property type="match status" value="1"/>
</dbReference>
<sequence>MNKTRWVLKCFRIRTFSERGLRQGGFSFCVIILTMMESKNQAVGKITGEHFYKFFQCPHWLWYDVYGEAKKRKEIPPIVEMVQRGKVKDEKRALGNFPFEEISPEAYKDLDEAFLATVELMRQGKNIYRGVLLHENWAGTPDLLEARSVAELGTGVRSRFGDYYYVAYDISNNPFISYGQKFQLVFYSVILNEIQGIQPRQAFTINVDGETQSFFVDDYVDQLHIAKDDIVDILEGKKLAPFLKSGCKSSPWFALCEDEAQSCNDVSLIYRLSQMEQRLFYDIGIRTIEDLAKSNIEEVYRELPNLNFDRLAHHHLQAQALAKNESIVLRQSEFPKVRQEIYFDIESDPTEGIDYLFGIYINEVKTGSGEYKYFFADGKEDEKRAWQEFVDFVDKLEDFVIYHYALYEQLVFTKLARRYGTPWRVVRKFKDNAIDLLRSTTEAVVLPLYFYSLKDVGRYIGHEWTAKDAGGAESVVWYNDWQASKSKKIFDKIIQYNKDDVLATKVLKEWLELQKPRESHEQLPD</sequence>
<feature type="domain" description="YprB ribonuclease H-like" evidence="1">
    <location>
        <begin position="341"/>
        <end position="511"/>
    </location>
</feature>
<dbReference type="InterPro" id="IPR012337">
    <property type="entry name" value="RNaseH-like_sf"/>
</dbReference>
<reference evidence="2 3" key="1">
    <citation type="submission" date="2017-09" db="EMBL/GenBank/DDBJ databases">
        <title>Depth-based differentiation of microbial function through sediment-hosted aquifers and enrichment of novel symbionts in the deep terrestrial subsurface.</title>
        <authorList>
            <person name="Probst A.J."/>
            <person name="Ladd B."/>
            <person name="Jarett J.K."/>
            <person name="Geller-Mcgrath D.E."/>
            <person name="Sieber C.M."/>
            <person name="Emerson J.B."/>
            <person name="Anantharaman K."/>
            <person name="Thomas B.C."/>
            <person name="Malmstrom R."/>
            <person name="Stieglmeier M."/>
            <person name="Klingl A."/>
            <person name="Woyke T."/>
            <person name="Ryan C.M."/>
            <person name="Banfield J.F."/>
        </authorList>
    </citation>
    <scope>NUCLEOTIDE SEQUENCE [LARGE SCALE GENOMIC DNA]</scope>
    <source>
        <strain evidence="2">CG10_big_fil_rev_8_21_14_0_10_46_23</strain>
    </source>
</reference>
<protein>
    <recommendedName>
        <fullName evidence="1">YprB ribonuclease H-like domain-containing protein</fullName>
    </recommendedName>
</protein>
<dbReference type="SUPFAM" id="SSF53098">
    <property type="entry name" value="Ribonuclease H-like"/>
    <property type="match status" value="1"/>
</dbReference>
<evidence type="ECO:0000259" key="1">
    <source>
        <dbReference type="Pfam" id="PF13482"/>
    </source>
</evidence>
<dbReference type="NCBIfam" id="TIGR03491">
    <property type="entry name" value="TM0106 family RecB-like putative nuclease"/>
    <property type="match status" value="1"/>
</dbReference>
<gene>
    <name evidence="2" type="ORF">COV31_00765</name>
</gene>
<dbReference type="AlphaFoldDB" id="A0A2H0R4E0"/>